<name>A0ABU9XVK2_9SPHN</name>
<gene>
    <name evidence="2" type="ORF">ABC969_14160</name>
</gene>
<dbReference type="Pfam" id="PF12728">
    <property type="entry name" value="HTH_17"/>
    <property type="match status" value="1"/>
</dbReference>
<sequence length="54" mass="5807">MEPVTVTIDGARKALGLGRTTVYQLIKAGRLKTVKVGRRTLVRADSIRALVSVA</sequence>
<organism evidence="2 3">
    <name type="scientific">Sphingomonas qilianensis</name>
    <dbReference type="NCBI Taxonomy" id="1736690"/>
    <lineage>
        <taxon>Bacteria</taxon>
        <taxon>Pseudomonadati</taxon>
        <taxon>Pseudomonadota</taxon>
        <taxon>Alphaproteobacteria</taxon>
        <taxon>Sphingomonadales</taxon>
        <taxon>Sphingomonadaceae</taxon>
        <taxon>Sphingomonas</taxon>
    </lineage>
</organism>
<feature type="domain" description="Helix-turn-helix" evidence="1">
    <location>
        <begin position="7"/>
        <end position="50"/>
    </location>
</feature>
<keyword evidence="3" id="KW-1185">Reference proteome</keyword>
<dbReference type="InterPro" id="IPR041657">
    <property type="entry name" value="HTH_17"/>
</dbReference>
<dbReference type="NCBIfam" id="TIGR01764">
    <property type="entry name" value="excise"/>
    <property type="match status" value="1"/>
</dbReference>
<proteinExistence type="predicted"/>
<reference evidence="2 3" key="1">
    <citation type="submission" date="2024-05" db="EMBL/GenBank/DDBJ databases">
        <authorList>
            <person name="Liu Q."/>
            <person name="Xin Y.-H."/>
        </authorList>
    </citation>
    <scope>NUCLEOTIDE SEQUENCE [LARGE SCALE GENOMIC DNA]</scope>
    <source>
        <strain evidence="2 3">CGMCC 1.15349</strain>
    </source>
</reference>
<accession>A0ABU9XVK2</accession>
<evidence type="ECO:0000313" key="3">
    <source>
        <dbReference type="Proteomes" id="UP001404104"/>
    </source>
</evidence>
<evidence type="ECO:0000313" key="2">
    <source>
        <dbReference type="EMBL" id="MEN2787559.1"/>
    </source>
</evidence>
<dbReference type="Proteomes" id="UP001404104">
    <property type="component" value="Unassembled WGS sequence"/>
</dbReference>
<protein>
    <submittedName>
        <fullName evidence="2">Helix-turn-helix domain-containing protein</fullName>
    </submittedName>
</protein>
<dbReference type="InterPro" id="IPR010093">
    <property type="entry name" value="SinI_DNA-bd"/>
</dbReference>
<comment type="caution">
    <text evidence="2">The sequence shown here is derived from an EMBL/GenBank/DDBJ whole genome shotgun (WGS) entry which is preliminary data.</text>
</comment>
<dbReference type="RefSeq" id="WP_345865766.1">
    <property type="nucleotide sequence ID" value="NZ_JBDIMF010000006.1"/>
</dbReference>
<dbReference type="EMBL" id="JBDIMF010000006">
    <property type="protein sequence ID" value="MEN2787559.1"/>
    <property type="molecule type" value="Genomic_DNA"/>
</dbReference>
<evidence type="ECO:0000259" key="1">
    <source>
        <dbReference type="Pfam" id="PF12728"/>
    </source>
</evidence>